<evidence type="ECO:0000313" key="7">
    <source>
        <dbReference type="Proteomes" id="UP000184391"/>
    </source>
</evidence>
<dbReference type="OrthoDB" id="9795675at2"/>
<reference evidence="7" key="1">
    <citation type="submission" date="2016-12" db="EMBL/GenBank/DDBJ databases">
        <authorList>
            <person name="Varghese N."/>
            <person name="Submissions S."/>
        </authorList>
    </citation>
    <scope>NUCLEOTIDE SEQUENCE [LARGE SCALE GENOMIC DNA]</scope>
    <source>
        <strain evidence="7">DSM 11032</strain>
    </source>
</reference>
<dbReference type="Gene3D" id="3.30.1120.10">
    <property type="match status" value="1"/>
</dbReference>
<keyword evidence="3" id="KW-0378">Hydrolase</keyword>
<dbReference type="InterPro" id="IPR024607">
    <property type="entry name" value="Sulfatase_CS"/>
</dbReference>
<dbReference type="STRING" id="198312.SAMN02745193_01403"/>
<evidence type="ECO:0000256" key="3">
    <source>
        <dbReference type="ARBA" id="ARBA00022801"/>
    </source>
</evidence>
<dbReference type="EMBL" id="FRDF01000007">
    <property type="protein sequence ID" value="SHN56006.1"/>
    <property type="molecule type" value="Genomic_DNA"/>
</dbReference>
<dbReference type="GO" id="GO:0046872">
    <property type="term" value="F:metal ion binding"/>
    <property type="evidence" value="ECO:0007669"/>
    <property type="project" value="UniProtKB-KW"/>
</dbReference>
<evidence type="ECO:0000259" key="5">
    <source>
        <dbReference type="Pfam" id="PF00884"/>
    </source>
</evidence>
<dbReference type="RefSeq" id="WP_072673950.1">
    <property type="nucleotide sequence ID" value="NZ_FRDF01000007.1"/>
</dbReference>
<dbReference type="PANTHER" id="PTHR42693:SF53">
    <property type="entry name" value="ENDO-4-O-SULFATASE"/>
    <property type="match status" value="1"/>
</dbReference>
<name>A0A1M7SC11_9SPHN</name>
<dbReference type="PROSITE" id="PS00523">
    <property type="entry name" value="SULFATASE_1"/>
    <property type="match status" value="1"/>
</dbReference>
<sequence length="555" mass="60544">MKRWQKILLGVAVLAVGLGTAAYLNRITLLLAYVSFRGSIAVAANRPVPWQEGPARAEQPPAERPPNIVFILFDDLGINDLSTFGGGVADGRVPTPHIDRLAAEGAIFTQAYAGNATCSPSRAQLMTGRYATRTGFEYTPTPQGMPRLVAMMSRELQPDQPPVEYDGDADAAALPFEQQGLPPEEVTIAEVLKTRGYHTVHIGKWHLGNAPQFHPNAQGFDESLNLDGLLHLPEDHPEVVNARVDFDPIDRFLWASARFVTSYNGGEKFVPGGYLAVYWTDESLKVIEANRNRPFFLYLSHWGVHTPLQATRADYEAVGDIGPHRLRVYAAMVRALDRSVGRIMAKLDAEGLADNTLVVISSDNGAPGYIGLSGLNAPYRGGKGSFFEGGIKVPLFVRWPARVAPGTQVPIPAAHVDLMPTLAAAGTAALPQGVAIDGRNLLPTLTGSGTQDRADAPLFWSSGYYKAVRDGDWKLQVNAKQDKVWLYNLASDPEERTNLAAAQPARRAALEALLAAHHRDSRKPLYASTLSMPVRIDKTLAEPFEPDDEFVYWPN</sequence>
<dbReference type="Proteomes" id="UP000184391">
    <property type="component" value="Unassembled WGS sequence"/>
</dbReference>
<dbReference type="AlphaFoldDB" id="A0A1M7SC11"/>
<evidence type="ECO:0000256" key="4">
    <source>
        <dbReference type="ARBA" id="ARBA00022837"/>
    </source>
</evidence>
<dbReference type="InterPro" id="IPR050738">
    <property type="entry name" value="Sulfatase"/>
</dbReference>
<comment type="similarity">
    <text evidence="1">Belongs to the sulfatase family.</text>
</comment>
<dbReference type="GO" id="GO:0004065">
    <property type="term" value="F:arylsulfatase activity"/>
    <property type="evidence" value="ECO:0007669"/>
    <property type="project" value="TreeGrafter"/>
</dbReference>
<dbReference type="InterPro" id="IPR000917">
    <property type="entry name" value="Sulfatase_N"/>
</dbReference>
<organism evidence="6 7">
    <name type="scientific">Erythrobacter sanguineus</name>
    <dbReference type="NCBI Taxonomy" id="198312"/>
    <lineage>
        <taxon>Bacteria</taxon>
        <taxon>Pseudomonadati</taxon>
        <taxon>Pseudomonadota</taxon>
        <taxon>Alphaproteobacteria</taxon>
        <taxon>Sphingomonadales</taxon>
        <taxon>Erythrobacteraceae</taxon>
        <taxon>Erythrobacter/Porphyrobacter group</taxon>
        <taxon>Erythrobacter</taxon>
    </lineage>
</organism>
<gene>
    <name evidence="6" type="ORF">SAMN02745193_01403</name>
</gene>
<keyword evidence="2" id="KW-0479">Metal-binding</keyword>
<evidence type="ECO:0000256" key="2">
    <source>
        <dbReference type="ARBA" id="ARBA00022723"/>
    </source>
</evidence>
<dbReference type="InterPro" id="IPR017850">
    <property type="entry name" value="Alkaline_phosphatase_core_sf"/>
</dbReference>
<dbReference type="Gene3D" id="3.40.720.10">
    <property type="entry name" value="Alkaline Phosphatase, subunit A"/>
    <property type="match status" value="1"/>
</dbReference>
<feature type="domain" description="Sulfatase N-terminal" evidence="5">
    <location>
        <begin position="66"/>
        <end position="424"/>
    </location>
</feature>
<protein>
    <submittedName>
        <fullName evidence="6">Uncharacterized sulfatase</fullName>
    </submittedName>
</protein>
<accession>A0A1M7SC11</accession>
<evidence type="ECO:0000313" key="6">
    <source>
        <dbReference type="EMBL" id="SHN56006.1"/>
    </source>
</evidence>
<dbReference type="SUPFAM" id="SSF53649">
    <property type="entry name" value="Alkaline phosphatase-like"/>
    <property type="match status" value="1"/>
</dbReference>
<dbReference type="PROSITE" id="PS00149">
    <property type="entry name" value="SULFATASE_2"/>
    <property type="match status" value="1"/>
</dbReference>
<evidence type="ECO:0000256" key="1">
    <source>
        <dbReference type="ARBA" id="ARBA00008779"/>
    </source>
</evidence>
<keyword evidence="7" id="KW-1185">Reference proteome</keyword>
<proteinExistence type="inferred from homology"/>
<keyword evidence="4" id="KW-0106">Calcium</keyword>
<dbReference type="Pfam" id="PF00884">
    <property type="entry name" value="Sulfatase"/>
    <property type="match status" value="1"/>
</dbReference>
<dbReference type="PANTHER" id="PTHR42693">
    <property type="entry name" value="ARYLSULFATASE FAMILY MEMBER"/>
    <property type="match status" value="1"/>
</dbReference>